<dbReference type="Gene3D" id="3.30.70.100">
    <property type="match status" value="1"/>
</dbReference>
<evidence type="ECO:0000313" key="2">
    <source>
        <dbReference type="Proteomes" id="UP000194798"/>
    </source>
</evidence>
<protein>
    <recommendedName>
        <fullName evidence="3">HMA domain-containing protein</fullName>
    </recommendedName>
</protein>
<evidence type="ECO:0008006" key="3">
    <source>
        <dbReference type="Google" id="ProtNLM"/>
    </source>
</evidence>
<reference evidence="1 2" key="1">
    <citation type="submission" date="2016-12" db="EMBL/GenBank/DDBJ databases">
        <title>Thioflexothrix psekupsii D3 genome sequencing and assembly.</title>
        <authorList>
            <person name="Fomenkov A."/>
            <person name="Vincze T."/>
            <person name="Grabovich M."/>
            <person name="Anton B.P."/>
            <person name="Dubinina G."/>
            <person name="Orlova M."/>
            <person name="Belousova E."/>
            <person name="Roberts R.J."/>
        </authorList>
    </citation>
    <scope>NUCLEOTIDE SEQUENCE [LARGE SCALE GENOMIC DNA]</scope>
    <source>
        <strain evidence="1">D3</strain>
    </source>
</reference>
<name>A0A251XA68_9GAMM</name>
<sequence length="70" mass="8314">MTLMIEEIFDVEKLYEISDQVRELPGVIAVSLRAENNRMMNVQYHPEQTSCHQLLDTLRQQQIQTRLVRI</sequence>
<keyword evidence="2" id="KW-1185">Reference proteome</keyword>
<dbReference type="EMBL" id="MSLT01000007">
    <property type="protein sequence ID" value="OUD15074.1"/>
    <property type="molecule type" value="Genomic_DNA"/>
</dbReference>
<dbReference type="Proteomes" id="UP000194798">
    <property type="component" value="Unassembled WGS sequence"/>
</dbReference>
<dbReference type="AlphaFoldDB" id="A0A251XA68"/>
<proteinExistence type="predicted"/>
<accession>A0A251XA68</accession>
<gene>
    <name evidence="1" type="ORF">TPSD3_04725</name>
</gene>
<evidence type="ECO:0000313" key="1">
    <source>
        <dbReference type="EMBL" id="OUD15074.1"/>
    </source>
</evidence>
<organism evidence="1 2">
    <name type="scientific">Thioflexithrix psekupsensis</name>
    <dbReference type="NCBI Taxonomy" id="1570016"/>
    <lineage>
        <taxon>Bacteria</taxon>
        <taxon>Pseudomonadati</taxon>
        <taxon>Pseudomonadota</taxon>
        <taxon>Gammaproteobacteria</taxon>
        <taxon>Thiotrichales</taxon>
        <taxon>Thioflexithrix</taxon>
    </lineage>
</organism>
<comment type="caution">
    <text evidence="1">The sequence shown here is derived from an EMBL/GenBank/DDBJ whole genome shotgun (WGS) entry which is preliminary data.</text>
</comment>